<protein>
    <recommendedName>
        <fullName evidence="8">Sulfate adenylyltransferase</fullName>
        <ecNumber evidence="8">2.7.7.4</ecNumber>
    </recommendedName>
    <alternativeName>
        <fullName evidence="8">ATP-sulfurylase</fullName>
    </alternativeName>
    <alternativeName>
        <fullName evidence="8">Sulfate adenylate transferase</fullName>
        <shortName evidence="8">SAT</shortName>
    </alternativeName>
</protein>
<dbReference type="Proteomes" id="UP000299367">
    <property type="component" value="Unassembled WGS sequence"/>
</dbReference>
<evidence type="ECO:0000259" key="10">
    <source>
        <dbReference type="Pfam" id="PF14306"/>
    </source>
</evidence>
<dbReference type="NCBIfam" id="TIGR00339">
    <property type="entry name" value="sopT"/>
    <property type="match status" value="1"/>
</dbReference>
<dbReference type="GO" id="GO:0000103">
    <property type="term" value="P:sulfate assimilation"/>
    <property type="evidence" value="ECO:0007669"/>
    <property type="project" value="UniProtKB-UniRule"/>
</dbReference>
<dbReference type="Gene3D" id="3.10.400.10">
    <property type="entry name" value="Sulfate adenylyltransferase"/>
    <property type="match status" value="1"/>
</dbReference>
<evidence type="ECO:0000256" key="4">
    <source>
        <dbReference type="ARBA" id="ARBA00022741"/>
    </source>
</evidence>
<dbReference type="Pfam" id="PF14306">
    <property type="entry name" value="PUA_2"/>
    <property type="match status" value="1"/>
</dbReference>
<dbReference type="InterPro" id="IPR002650">
    <property type="entry name" value="Sulphate_adenylyltransferase"/>
</dbReference>
<reference evidence="12" key="1">
    <citation type="submission" date="2019-02" db="EMBL/GenBank/DDBJ databases">
        <title>Draft genome sequence of Dolichospermum planctonicum NIES-80.</title>
        <authorList>
            <person name="Yamaguchi H."/>
            <person name="Suzuki S."/>
            <person name="Kawachi M."/>
        </authorList>
    </citation>
    <scope>NUCLEOTIDE SEQUENCE [LARGE SCALE GENOMIC DNA]</scope>
    <source>
        <strain evidence="12">NIES-80</strain>
    </source>
</reference>
<dbReference type="GO" id="GO:0005524">
    <property type="term" value="F:ATP binding"/>
    <property type="evidence" value="ECO:0007669"/>
    <property type="project" value="UniProtKB-KW"/>
</dbReference>
<dbReference type="RefSeq" id="WP_137906629.1">
    <property type="nucleotide sequence ID" value="NZ_BJCF01000003.1"/>
</dbReference>
<evidence type="ECO:0000256" key="1">
    <source>
        <dbReference type="ARBA" id="ARBA00005048"/>
    </source>
</evidence>
<keyword evidence="3 8" id="KW-0548">Nucleotidyltransferase</keyword>
<dbReference type="HAMAP" id="MF_00066">
    <property type="entry name" value="Sulf_adenylyltr"/>
    <property type="match status" value="1"/>
</dbReference>
<dbReference type="Pfam" id="PF01747">
    <property type="entry name" value="ATP-sulfurylase"/>
    <property type="match status" value="1"/>
</dbReference>
<dbReference type="InterPro" id="IPR014729">
    <property type="entry name" value="Rossmann-like_a/b/a_fold"/>
</dbReference>
<dbReference type="PANTHER" id="PTHR43509">
    <property type="match status" value="1"/>
</dbReference>
<dbReference type="SUPFAM" id="SSF88697">
    <property type="entry name" value="PUA domain-like"/>
    <property type="match status" value="1"/>
</dbReference>
<evidence type="ECO:0000256" key="3">
    <source>
        <dbReference type="ARBA" id="ARBA00022695"/>
    </source>
</evidence>
<organism evidence="11 12">
    <name type="scientific">Dolichospermum planctonicum</name>
    <dbReference type="NCBI Taxonomy" id="136072"/>
    <lineage>
        <taxon>Bacteria</taxon>
        <taxon>Bacillati</taxon>
        <taxon>Cyanobacteriota</taxon>
        <taxon>Cyanophyceae</taxon>
        <taxon>Nostocales</taxon>
        <taxon>Aphanizomenonaceae</taxon>
        <taxon>Dolichospermum</taxon>
    </lineage>
</organism>
<comment type="catalytic activity">
    <reaction evidence="7 8">
        <text>sulfate + ATP + H(+) = adenosine 5'-phosphosulfate + diphosphate</text>
        <dbReference type="Rhea" id="RHEA:18133"/>
        <dbReference type="ChEBI" id="CHEBI:15378"/>
        <dbReference type="ChEBI" id="CHEBI:16189"/>
        <dbReference type="ChEBI" id="CHEBI:30616"/>
        <dbReference type="ChEBI" id="CHEBI:33019"/>
        <dbReference type="ChEBI" id="CHEBI:58243"/>
        <dbReference type="EC" id="2.7.7.4"/>
    </reaction>
</comment>
<dbReference type="GO" id="GO:0004781">
    <property type="term" value="F:sulfate adenylyltransferase (ATP) activity"/>
    <property type="evidence" value="ECO:0007669"/>
    <property type="project" value="UniProtKB-UniRule"/>
</dbReference>
<evidence type="ECO:0000313" key="11">
    <source>
        <dbReference type="EMBL" id="GCL40827.1"/>
    </source>
</evidence>
<dbReference type="EC" id="2.7.7.4" evidence="8"/>
<comment type="pathway">
    <text evidence="1 8">Sulfur metabolism; hydrogen sulfide biosynthesis; sulfite from sulfate: step 1/3.</text>
</comment>
<dbReference type="EMBL" id="BJCF01000003">
    <property type="protein sequence ID" value="GCL40827.1"/>
    <property type="molecule type" value="Genomic_DNA"/>
</dbReference>
<evidence type="ECO:0000313" key="12">
    <source>
        <dbReference type="Proteomes" id="UP000299367"/>
    </source>
</evidence>
<sequence>MSYHPEANAPHGGELINRVASAAQREIFLAKADFLPRVELDERAVSDLEMIAIGGFSPLTGFMNQADYNRVVTEMRLANDIVWSIPITLSVTPAVADRLEIGNLVRLDNPSGQFIGVLALTEKYAYDKQREAINVYRTDDRKHPGVQVVYNQGSINLAGDIWLLQRDSHPHFPSYQIDPAAAREMFRNKGWKTIVGFQTRNPIHRAHEYIQKCALETVDGLFLHPLVGATKEDDIAADVRMRCYEILLEHYYPLDRVILAINPAAMRYAGPREAIFHALVRKNYGCTHFIVGRDHAGVGDYYGTYDAQYIFDEFAPEELGIVPMKFEHAFYCTRTKQMATTKTSPSRPEERVHLSGTKVREMLRRGELPPPEFSRPEVAAELTRAMQISPVLV</sequence>
<evidence type="ECO:0000256" key="5">
    <source>
        <dbReference type="ARBA" id="ARBA00022840"/>
    </source>
</evidence>
<feature type="domain" description="ATP-sulfurylase PUA-like" evidence="10">
    <location>
        <begin position="9"/>
        <end position="166"/>
    </location>
</feature>
<evidence type="ECO:0000256" key="8">
    <source>
        <dbReference type="HAMAP-Rule" id="MF_00066"/>
    </source>
</evidence>
<accession>A0A480A7D3</accession>
<dbReference type="UniPathway" id="UPA00140">
    <property type="reaction ID" value="UER00204"/>
</dbReference>
<feature type="domain" description="Sulphate adenylyltransferase catalytic" evidence="9">
    <location>
        <begin position="174"/>
        <end position="384"/>
    </location>
</feature>
<proteinExistence type="inferred from homology"/>
<dbReference type="Gene3D" id="3.40.50.620">
    <property type="entry name" value="HUPs"/>
    <property type="match status" value="1"/>
</dbReference>
<dbReference type="CDD" id="cd00517">
    <property type="entry name" value="ATPS"/>
    <property type="match status" value="1"/>
</dbReference>
<name>A0A480A7D3_9CYAN</name>
<dbReference type="NCBIfam" id="NF003166">
    <property type="entry name" value="PRK04149.1"/>
    <property type="match status" value="1"/>
</dbReference>
<dbReference type="InterPro" id="IPR020792">
    <property type="entry name" value="SO4_adenylyltransferase_pro"/>
</dbReference>
<dbReference type="InterPro" id="IPR025980">
    <property type="entry name" value="ATP-Sase_PUA-like_dom"/>
</dbReference>
<gene>
    <name evidence="8" type="primary">sat</name>
    <name evidence="11" type="ORF">NIES80_05160</name>
</gene>
<keyword evidence="4 8" id="KW-0547">Nucleotide-binding</keyword>
<dbReference type="InterPro" id="IPR024951">
    <property type="entry name" value="Sulfurylase_cat_dom"/>
</dbReference>
<evidence type="ECO:0000256" key="7">
    <source>
        <dbReference type="ARBA" id="ARBA00049370"/>
    </source>
</evidence>
<dbReference type="GO" id="GO:0070814">
    <property type="term" value="P:hydrogen sulfide biosynthetic process"/>
    <property type="evidence" value="ECO:0007669"/>
    <property type="project" value="UniProtKB-UniRule"/>
</dbReference>
<dbReference type="OrthoDB" id="9804504at2"/>
<dbReference type="InterPro" id="IPR015947">
    <property type="entry name" value="PUA-like_sf"/>
</dbReference>
<evidence type="ECO:0000256" key="6">
    <source>
        <dbReference type="ARBA" id="ARBA00037980"/>
    </source>
</evidence>
<comment type="similarity">
    <text evidence="6 8">Belongs to the sulfate adenylyltransferase family.</text>
</comment>
<dbReference type="PANTHER" id="PTHR43509:SF1">
    <property type="entry name" value="SULFATE ADENYLYLTRANSFERASE"/>
    <property type="match status" value="1"/>
</dbReference>
<comment type="caution">
    <text evidence="11">The sequence shown here is derived from an EMBL/GenBank/DDBJ whole genome shotgun (WGS) entry which is preliminary data.</text>
</comment>
<keyword evidence="5 8" id="KW-0067">ATP-binding</keyword>
<evidence type="ECO:0000259" key="9">
    <source>
        <dbReference type="Pfam" id="PF01747"/>
    </source>
</evidence>
<evidence type="ECO:0000256" key="2">
    <source>
        <dbReference type="ARBA" id="ARBA00022679"/>
    </source>
</evidence>
<keyword evidence="2 8" id="KW-0808">Transferase</keyword>
<dbReference type="SUPFAM" id="SSF52374">
    <property type="entry name" value="Nucleotidylyl transferase"/>
    <property type="match status" value="1"/>
</dbReference>
<dbReference type="AlphaFoldDB" id="A0A480A7D3"/>